<dbReference type="PIRSF" id="PIRSF006060">
    <property type="entry name" value="AA_transporter"/>
    <property type="match status" value="1"/>
</dbReference>
<dbReference type="InterPro" id="IPR002293">
    <property type="entry name" value="AA/rel_permease1"/>
</dbReference>
<feature type="transmembrane region" description="Helical" evidence="6">
    <location>
        <begin position="44"/>
        <end position="67"/>
    </location>
</feature>
<feature type="transmembrane region" description="Helical" evidence="6">
    <location>
        <begin position="373"/>
        <end position="390"/>
    </location>
</feature>
<sequence length="506" mass="55191">MSAGHFDGETASAAAATQIEEETAGAVIIGDVQKVPRTTGFFQVIAVAFNLLSSWLTVASTLILGLSHGGSVAVLYGLVVILIMYGAVALSLAEMAARYTTAGGQYHWTALLAPDKMKRGLSYACGSINAIGRVAMTASIDIIVARLLLAIIAFNIPSYTIERWHTFMLYQVLNIVTLTYNLAALKRAPWTHNIGFILSLASFFVISITCLAITQPKQSSYSVWHNFINNTGWDSDGFVFLLGLINPTYGFGGLDGAVHLAEDCFEPAKIVPRALCYSLVIGFVTAFFFAVTMLYCVKDIEAAINSRTGVPIYEVWYQATESGKVATIFMASMMAAAFVASIGSVQTSSRLTWSLARDDAIVLSRWIKRTNDGLGVPVWALLFNGFWLSIVGSFNVFIGTAMLTELISFSFPAALLMWQGRNQRYLPTKSPFNLGKFGWLVNALVVGWTLFALVIFSFPVEKPVTPSSMNYTAVVLGLMALLAILNWVFYARIYYQGPNVTLLVKD</sequence>
<comment type="caution">
    <text evidence="7">The sequence shown here is derived from an EMBL/GenBank/DDBJ whole genome shotgun (WGS) entry which is preliminary data.</text>
</comment>
<feature type="transmembrane region" description="Helical" evidence="6">
    <location>
        <begin position="167"/>
        <end position="185"/>
    </location>
</feature>
<accession>A0A8H3FNG2</accession>
<feature type="transmembrane region" description="Helical" evidence="6">
    <location>
        <begin position="439"/>
        <end position="459"/>
    </location>
</feature>
<evidence type="ECO:0000256" key="3">
    <source>
        <dbReference type="ARBA" id="ARBA00022692"/>
    </source>
</evidence>
<evidence type="ECO:0000256" key="5">
    <source>
        <dbReference type="ARBA" id="ARBA00023136"/>
    </source>
</evidence>
<evidence type="ECO:0008006" key="9">
    <source>
        <dbReference type="Google" id="ProtNLM"/>
    </source>
</evidence>
<feature type="transmembrane region" description="Helical" evidence="6">
    <location>
        <begin position="194"/>
        <end position="214"/>
    </location>
</feature>
<dbReference type="GO" id="GO:0022857">
    <property type="term" value="F:transmembrane transporter activity"/>
    <property type="evidence" value="ECO:0007669"/>
    <property type="project" value="InterPro"/>
</dbReference>
<keyword evidence="3 6" id="KW-0812">Transmembrane</keyword>
<dbReference type="GO" id="GO:0016020">
    <property type="term" value="C:membrane"/>
    <property type="evidence" value="ECO:0007669"/>
    <property type="project" value="UniProtKB-SubCell"/>
</dbReference>
<feature type="transmembrane region" description="Helical" evidence="6">
    <location>
        <begin position="277"/>
        <end position="297"/>
    </location>
</feature>
<proteinExistence type="predicted"/>
<gene>
    <name evidence="7" type="ORF">HETSPECPRED_006665</name>
</gene>
<evidence type="ECO:0000313" key="8">
    <source>
        <dbReference type="Proteomes" id="UP000664521"/>
    </source>
</evidence>
<feature type="transmembrane region" description="Helical" evidence="6">
    <location>
        <begin position="73"/>
        <end position="93"/>
    </location>
</feature>
<comment type="subcellular location">
    <subcellularLocation>
        <location evidence="1">Membrane</location>
        <topology evidence="1">Multi-pass membrane protein</topology>
    </subcellularLocation>
</comment>
<keyword evidence="4 6" id="KW-1133">Transmembrane helix</keyword>
<reference evidence="7" key="1">
    <citation type="submission" date="2021-03" db="EMBL/GenBank/DDBJ databases">
        <authorList>
            <person name="Tagirdzhanova G."/>
        </authorList>
    </citation>
    <scope>NUCLEOTIDE SEQUENCE</scope>
</reference>
<organism evidence="7 8">
    <name type="scientific">Heterodermia speciosa</name>
    <dbReference type="NCBI Taxonomy" id="116794"/>
    <lineage>
        <taxon>Eukaryota</taxon>
        <taxon>Fungi</taxon>
        <taxon>Dikarya</taxon>
        <taxon>Ascomycota</taxon>
        <taxon>Pezizomycotina</taxon>
        <taxon>Lecanoromycetes</taxon>
        <taxon>OSLEUM clade</taxon>
        <taxon>Lecanoromycetidae</taxon>
        <taxon>Caliciales</taxon>
        <taxon>Physciaceae</taxon>
        <taxon>Heterodermia</taxon>
    </lineage>
</organism>
<dbReference type="OrthoDB" id="4476201at2759"/>
<evidence type="ECO:0000313" key="7">
    <source>
        <dbReference type="EMBL" id="CAF9927739.1"/>
    </source>
</evidence>
<evidence type="ECO:0000256" key="6">
    <source>
        <dbReference type="SAM" id="Phobius"/>
    </source>
</evidence>
<protein>
    <recommendedName>
        <fullName evidence="9">Amino acid transporter</fullName>
    </recommendedName>
</protein>
<keyword evidence="5 6" id="KW-0472">Membrane</keyword>
<dbReference type="PANTHER" id="PTHR45649">
    <property type="entry name" value="AMINO-ACID PERMEASE BAT1"/>
    <property type="match status" value="1"/>
</dbReference>
<keyword evidence="2" id="KW-0813">Transport</keyword>
<dbReference type="PANTHER" id="PTHR45649:SF19">
    <property type="entry name" value="TRANSPORTER, PUTATIVE (EUROFUNG)-RELATED"/>
    <property type="match status" value="1"/>
</dbReference>
<dbReference type="EMBL" id="CAJPDS010000045">
    <property type="protein sequence ID" value="CAF9927739.1"/>
    <property type="molecule type" value="Genomic_DNA"/>
</dbReference>
<feature type="transmembrane region" description="Helical" evidence="6">
    <location>
        <begin position="471"/>
        <end position="490"/>
    </location>
</feature>
<dbReference type="Gene3D" id="1.20.1740.10">
    <property type="entry name" value="Amino acid/polyamine transporter I"/>
    <property type="match status" value="1"/>
</dbReference>
<evidence type="ECO:0000256" key="1">
    <source>
        <dbReference type="ARBA" id="ARBA00004141"/>
    </source>
</evidence>
<feature type="transmembrane region" description="Helical" evidence="6">
    <location>
        <begin position="143"/>
        <end position="161"/>
    </location>
</feature>
<dbReference type="Proteomes" id="UP000664521">
    <property type="component" value="Unassembled WGS sequence"/>
</dbReference>
<feature type="transmembrane region" description="Helical" evidence="6">
    <location>
        <begin position="396"/>
        <end position="418"/>
    </location>
</feature>
<keyword evidence="8" id="KW-1185">Reference proteome</keyword>
<evidence type="ECO:0000256" key="2">
    <source>
        <dbReference type="ARBA" id="ARBA00022448"/>
    </source>
</evidence>
<dbReference type="AlphaFoldDB" id="A0A8H3FNG2"/>
<name>A0A8H3FNG2_9LECA</name>
<dbReference type="Pfam" id="PF13520">
    <property type="entry name" value="AA_permease_2"/>
    <property type="match status" value="1"/>
</dbReference>
<evidence type="ECO:0000256" key="4">
    <source>
        <dbReference type="ARBA" id="ARBA00022989"/>
    </source>
</evidence>